<dbReference type="STRING" id="1080227.A8L45_18500"/>
<gene>
    <name evidence="3" type="ORF">A8L45_18500</name>
</gene>
<evidence type="ECO:0000313" key="4">
    <source>
        <dbReference type="Proteomes" id="UP000094936"/>
    </source>
</evidence>
<evidence type="ECO:0000313" key="3">
    <source>
        <dbReference type="EMBL" id="ODA30929.1"/>
    </source>
</evidence>
<dbReference type="RefSeq" id="WP_068904843.1">
    <property type="nucleotide sequence ID" value="NZ_JBHUIF010000004.1"/>
</dbReference>
<comment type="caution">
    <text evidence="3">The sequence shown here is derived from an EMBL/GenBank/DDBJ whole genome shotgun (WGS) entry which is preliminary data.</text>
</comment>
<dbReference type="OrthoDB" id="9796252at2"/>
<dbReference type="InterPro" id="IPR051330">
    <property type="entry name" value="Phosphatase_reg/MetRdx"/>
</dbReference>
<dbReference type="Proteomes" id="UP000094936">
    <property type="component" value="Unassembled WGS sequence"/>
</dbReference>
<dbReference type="AlphaFoldDB" id="A0A1C3ECG0"/>
<dbReference type="PANTHER" id="PTHR21021">
    <property type="entry name" value="GAF/PUTATIVE CYTOSKELETAL PROTEIN"/>
    <property type="match status" value="1"/>
</dbReference>
<dbReference type="EMBL" id="LYBM01000043">
    <property type="protein sequence ID" value="ODA30929.1"/>
    <property type="molecule type" value="Genomic_DNA"/>
</dbReference>
<sequence>MNDKSDFYKLLTRQMLALIENEPNTVANLSNVSALLYQELASINWAGFYMFEPESQQLVLGPFQGKPACVRIDVGKGVCGTAFSSQKTIRVEDVHQFIGHIACDAASNSEIVLPVVVDNTCVGVLDIDSPKIGRFDTEDEAGLQILVNQLQKHL</sequence>
<accession>A0A1C3ECG0</accession>
<organism evidence="3 4">
    <name type="scientific">Veronia pacifica</name>
    <dbReference type="NCBI Taxonomy" id="1080227"/>
    <lineage>
        <taxon>Bacteria</taxon>
        <taxon>Pseudomonadati</taxon>
        <taxon>Pseudomonadota</taxon>
        <taxon>Gammaproteobacteria</taxon>
        <taxon>Vibrionales</taxon>
        <taxon>Vibrionaceae</taxon>
        <taxon>Veronia</taxon>
    </lineage>
</organism>
<dbReference type="FunFam" id="3.30.450.40:FF:000008">
    <property type="entry name" value="GAF domain-containing proteins"/>
    <property type="match status" value="1"/>
</dbReference>
<dbReference type="Pfam" id="PF13185">
    <property type="entry name" value="GAF_2"/>
    <property type="match status" value="1"/>
</dbReference>
<evidence type="ECO:0000256" key="1">
    <source>
        <dbReference type="ARBA" id="ARBA00038454"/>
    </source>
</evidence>
<dbReference type="InterPro" id="IPR029016">
    <property type="entry name" value="GAF-like_dom_sf"/>
</dbReference>
<dbReference type="InterPro" id="IPR003018">
    <property type="entry name" value="GAF"/>
</dbReference>
<reference evidence="3 4" key="1">
    <citation type="submission" date="2016-05" db="EMBL/GenBank/DDBJ databases">
        <title>Genomic Taxonomy of the Vibrionaceae.</title>
        <authorList>
            <person name="Gomez-Gil B."/>
            <person name="Enciso-Ibarra J."/>
        </authorList>
    </citation>
    <scope>NUCLEOTIDE SEQUENCE [LARGE SCALE GENOMIC DNA]</scope>
    <source>
        <strain evidence="3 4">CAIM 1920</strain>
    </source>
</reference>
<dbReference type="InterPro" id="IPR000614">
    <property type="entry name" value="FRMsr_CS"/>
</dbReference>
<dbReference type="GO" id="GO:0033745">
    <property type="term" value="F:L-methionine-(R)-S-oxide reductase activity"/>
    <property type="evidence" value="ECO:0007669"/>
    <property type="project" value="TreeGrafter"/>
</dbReference>
<protein>
    <submittedName>
        <fullName evidence="3">GAF domain-containing protein</fullName>
    </submittedName>
</protein>
<dbReference type="Gene3D" id="3.30.450.40">
    <property type="match status" value="1"/>
</dbReference>
<proteinExistence type="inferred from homology"/>
<name>A0A1C3ECG0_9GAMM</name>
<evidence type="ECO:0000259" key="2">
    <source>
        <dbReference type="Pfam" id="PF13185"/>
    </source>
</evidence>
<feature type="domain" description="GAF" evidence="2">
    <location>
        <begin position="31"/>
        <end position="150"/>
    </location>
</feature>
<dbReference type="SUPFAM" id="SSF55781">
    <property type="entry name" value="GAF domain-like"/>
    <property type="match status" value="1"/>
</dbReference>
<comment type="similarity">
    <text evidence="1">Belongs to the free Met sulfoxide reductase family.</text>
</comment>
<dbReference type="PROSITE" id="PS01320">
    <property type="entry name" value="UPF0067"/>
    <property type="match status" value="1"/>
</dbReference>
<dbReference type="PANTHER" id="PTHR21021:SF15">
    <property type="entry name" value="FREE METHIONINE-R-SULFOXIDE REDUCTASE"/>
    <property type="match status" value="1"/>
</dbReference>
<dbReference type="GO" id="GO:0005829">
    <property type="term" value="C:cytosol"/>
    <property type="evidence" value="ECO:0007669"/>
    <property type="project" value="TreeGrafter"/>
</dbReference>
<keyword evidence="4" id="KW-1185">Reference proteome</keyword>